<evidence type="ECO:0000313" key="6">
    <source>
        <dbReference type="EMBL" id="EEG72310.1"/>
    </source>
</evidence>
<comment type="similarity">
    <text evidence="4">Belongs to the zinc-containing alcohol dehydrogenase family.</text>
</comment>
<dbReference type="HOGENOM" id="CLU_026673_11_0_9"/>
<dbReference type="SUPFAM" id="SSF50129">
    <property type="entry name" value="GroES-like"/>
    <property type="match status" value="1"/>
</dbReference>
<reference evidence="6" key="1">
    <citation type="submission" date="2009-02" db="EMBL/GenBank/DDBJ databases">
        <authorList>
            <person name="Fulton L."/>
            <person name="Clifton S."/>
            <person name="Fulton B."/>
            <person name="Xu J."/>
            <person name="Minx P."/>
            <person name="Pepin K.H."/>
            <person name="Johnson M."/>
            <person name="Bhonagiri V."/>
            <person name="Nash W.E."/>
            <person name="Mardis E.R."/>
            <person name="Wilson R.K."/>
        </authorList>
    </citation>
    <scope>NUCLEOTIDE SEQUENCE [LARGE SCALE GENOMIC DNA]</scope>
    <source>
        <strain evidence="6">DSM 15053</strain>
    </source>
</reference>
<proteinExistence type="inferred from homology"/>
<dbReference type="InterPro" id="IPR036291">
    <property type="entry name" value="NAD(P)-bd_dom_sf"/>
</dbReference>
<protein>
    <submittedName>
        <fullName evidence="6">Chlorophyll synthesis pathway protein BchC</fullName>
    </submittedName>
</protein>
<dbReference type="PANTHER" id="PTHR43401">
    <property type="entry name" value="L-THREONINE 3-DEHYDROGENASE"/>
    <property type="match status" value="1"/>
</dbReference>
<dbReference type="InterPro" id="IPR011032">
    <property type="entry name" value="GroES-like_sf"/>
</dbReference>
<dbReference type="PANTHER" id="PTHR43401:SF2">
    <property type="entry name" value="L-THREONINE 3-DEHYDROGENASE"/>
    <property type="match status" value="1"/>
</dbReference>
<dbReference type="PROSITE" id="PS00059">
    <property type="entry name" value="ADH_ZINC"/>
    <property type="match status" value="1"/>
</dbReference>
<dbReference type="Proteomes" id="UP000004893">
    <property type="component" value="Unassembled WGS sequence"/>
</dbReference>
<dbReference type="InterPro" id="IPR002328">
    <property type="entry name" value="ADH_Zn_CS"/>
</dbReference>
<keyword evidence="1 4" id="KW-0479">Metal-binding</keyword>
<sequence length="354" mass="37809">MKGLVLYERGKTEIREVQKPECGDRDILIKVESAAICGGDVHFYNGALPCLGEYPIILGHEFAGTIAKMGPHADTYWKVGDRVISENTASVCGRCPACEKGNFVNCPERETLGCSVDGAFTQYVKIPGDLLAVYPNCLFRLPEEIPMETAPLLEPAANAYMAVVQEGQMMPGENVVVFGAGALGLFSVQMAKIAGAAKIILIGMPSDEESRFPCGRKLGATHTIINGEGVDLAAEVEKICGMSGVALCIDAAGAPAVLKQAVEIVRNDGIVVRIGMNDKPYGYGMNEVNVKSVSITGHMGYNTTSWRNVISLAAAGKLDLASLVSHRLPLSQIKHGFELLKDQTAIKIVIDPDN</sequence>
<dbReference type="Pfam" id="PF08240">
    <property type="entry name" value="ADH_N"/>
    <property type="match status" value="1"/>
</dbReference>
<dbReference type="InterPro" id="IPR013149">
    <property type="entry name" value="ADH-like_C"/>
</dbReference>
<dbReference type="Gene3D" id="3.90.180.10">
    <property type="entry name" value="Medium-chain alcohol dehydrogenases, catalytic domain"/>
    <property type="match status" value="1"/>
</dbReference>
<dbReference type="eggNOG" id="COG1063">
    <property type="taxonomic scope" value="Bacteria"/>
</dbReference>
<dbReference type="Pfam" id="PF00107">
    <property type="entry name" value="ADH_zinc_N"/>
    <property type="match status" value="1"/>
</dbReference>
<comment type="caution">
    <text evidence="6">The sequence shown here is derived from an EMBL/GenBank/DDBJ whole genome shotgun (WGS) entry which is preliminary data.</text>
</comment>
<evidence type="ECO:0000256" key="3">
    <source>
        <dbReference type="ARBA" id="ARBA00023002"/>
    </source>
</evidence>
<evidence type="ECO:0000256" key="4">
    <source>
        <dbReference type="RuleBase" id="RU361277"/>
    </source>
</evidence>
<dbReference type="Gene3D" id="3.40.50.720">
    <property type="entry name" value="NAD(P)-binding Rossmann-like Domain"/>
    <property type="match status" value="1"/>
</dbReference>
<reference evidence="6" key="2">
    <citation type="submission" date="2013-06" db="EMBL/GenBank/DDBJ databases">
        <title>Draft genome sequence of Clostridium hylemonae (DSM 15053).</title>
        <authorList>
            <person name="Sudarsanam P."/>
            <person name="Ley R."/>
            <person name="Guruge J."/>
            <person name="Turnbaugh P.J."/>
            <person name="Mahowald M."/>
            <person name="Liep D."/>
            <person name="Gordon J."/>
        </authorList>
    </citation>
    <scope>NUCLEOTIDE SEQUENCE</scope>
    <source>
        <strain evidence="6">DSM 15053</strain>
    </source>
</reference>
<dbReference type="AlphaFoldDB" id="C0C6H5"/>
<dbReference type="InterPro" id="IPR050129">
    <property type="entry name" value="Zn_alcohol_dh"/>
</dbReference>
<dbReference type="EMBL" id="ABYI02000042">
    <property type="protein sequence ID" value="EEG72310.1"/>
    <property type="molecule type" value="Genomic_DNA"/>
</dbReference>
<name>C0C6H5_9FIRM</name>
<organism evidence="6 7">
    <name type="scientific">[Clostridium] hylemonae DSM 15053</name>
    <dbReference type="NCBI Taxonomy" id="553973"/>
    <lineage>
        <taxon>Bacteria</taxon>
        <taxon>Bacillati</taxon>
        <taxon>Bacillota</taxon>
        <taxon>Clostridia</taxon>
        <taxon>Lachnospirales</taxon>
        <taxon>Lachnospiraceae</taxon>
    </lineage>
</organism>
<evidence type="ECO:0000259" key="5">
    <source>
        <dbReference type="SMART" id="SM00829"/>
    </source>
</evidence>
<accession>C0C6H5</accession>
<dbReference type="InterPro" id="IPR020843">
    <property type="entry name" value="ER"/>
</dbReference>
<keyword evidence="2 4" id="KW-0862">Zinc</keyword>
<gene>
    <name evidence="6" type="ORF">CLOHYLEM_07712</name>
</gene>
<evidence type="ECO:0000313" key="7">
    <source>
        <dbReference type="Proteomes" id="UP000004893"/>
    </source>
</evidence>
<dbReference type="InterPro" id="IPR013154">
    <property type="entry name" value="ADH-like_N"/>
</dbReference>
<evidence type="ECO:0000256" key="1">
    <source>
        <dbReference type="ARBA" id="ARBA00022723"/>
    </source>
</evidence>
<dbReference type="GO" id="GO:0016491">
    <property type="term" value="F:oxidoreductase activity"/>
    <property type="evidence" value="ECO:0007669"/>
    <property type="project" value="UniProtKB-KW"/>
</dbReference>
<feature type="domain" description="Enoyl reductase (ER)" evidence="5">
    <location>
        <begin position="10"/>
        <end position="350"/>
    </location>
</feature>
<dbReference type="STRING" id="553973.CLOHYLEM_07712"/>
<evidence type="ECO:0000256" key="2">
    <source>
        <dbReference type="ARBA" id="ARBA00022833"/>
    </source>
</evidence>
<comment type="cofactor">
    <cofactor evidence="4">
        <name>Zn(2+)</name>
        <dbReference type="ChEBI" id="CHEBI:29105"/>
    </cofactor>
</comment>
<keyword evidence="3" id="KW-0560">Oxidoreductase</keyword>
<dbReference type="RefSeq" id="WP_006445053.1">
    <property type="nucleotide sequence ID" value="NZ_CP036524.1"/>
</dbReference>
<keyword evidence="7" id="KW-1185">Reference proteome</keyword>
<dbReference type="OrthoDB" id="9769198at2"/>
<dbReference type="GO" id="GO:0008270">
    <property type="term" value="F:zinc ion binding"/>
    <property type="evidence" value="ECO:0007669"/>
    <property type="project" value="InterPro"/>
</dbReference>
<dbReference type="SUPFAM" id="SSF51735">
    <property type="entry name" value="NAD(P)-binding Rossmann-fold domains"/>
    <property type="match status" value="1"/>
</dbReference>
<dbReference type="SMART" id="SM00829">
    <property type="entry name" value="PKS_ER"/>
    <property type="match status" value="1"/>
</dbReference>